<evidence type="ECO:0000256" key="3">
    <source>
        <dbReference type="ARBA" id="ARBA00012895"/>
    </source>
</evidence>
<evidence type="ECO:0000256" key="4">
    <source>
        <dbReference type="ARBA" id="ARBA00023029"/>
    </source>
</evidence>
<reference evidence="11 12" key="1">
    <citation type="submission" date="2016-10" db="EMBL/GenBank/DDBJ databases">
        <authorList>
            <person name="de Groot N.N."/>
        </authorList>
    </citation>
    <scope>NUCLEOTIDE SEQUENCE [LARGE SCALE GENOMIC DNA]</scope>
    <source>
        <strain evidence="11 12">KHGC13</strain>
    </source>
</reference>
<dbReference type="GO" id="GO:0005524">
    <property type="term" value="F:ATP binding"/>
    <property type="evidence" value="ECO:0007669"/>
    <property type="project" value="InterPro"/>
</dbReference>
<dbReference type="GO" id="GO:0003677">
    <property type="term" value="F:DNA binding"/>
    <property type="evidence" value="ECO:0007669"/>
    <property type="project" value="UniProtKB-UniRule"/>
</dbReference>
<dbReference type="Gene3D" id="1.10.268.10">
    <property type="entry name" value="Topoisomerase, domain 3"/>
    <property type="match status" value="1"/>
</dbReference>
<dbReference type="InterPro" id="IPR013760">
    <property type="entry name" value="Topo_IIA-like_dom_sf"/>
</dbReference>
<dbReference type="GO" id="GO:0034335">
    <property type="term" value="F:DNA negative supercoiling activity"/>
    <property type="evidence" value="ECO:0007669"/>
    <property type="project" value="UniProtKB-ARBA"/>
</dbReference>
<proteinExistence type="inferred from homology"/>
<dbReference type="FunFam" id="1.10.268.10:FF:000001">
    <property type="entry name" value="DNA gyrase subunit A"/>
    <property type="match status" value="1"/>
</dbReference>
<evidence type="ECO:0000256" key="6">
    <source>
        <dbReference type="ARBA" id="ARBA00023235"/>
    </source>
</evidence>
<gene>
    <name evidence="11" type="ORF">SAMN05216508_11239</name>
</gene>
<protein>
    <recommendedName>
        <fullName evidence="3">DNA topoisomerase (ATP-hydrolyzing)</fullName>
        <ecNumber evidence="3">5.6.2.2</ecNumber>
    </recommendedName>
</protein>
<evidence type="ECO:0000256" key="7">
    <source>
        <dbReference type="PROSITE-ProRule" id="PRU01384"/>
    </source>
</evidence>
<dbReference type="Gene3D" id="3.90.199.10">
    <property type="entry name" value="Topoisomerase II, domain 5"/>
    <property type="match status" value="1"/>
</dbReference>
<dbReference type="NCBIfam" id="NF004044">
    <property type="entry name" value="PRK05561.1"/>
    <property type="match status" value="1"/>
</dbReference>
<feature type="active site" description="O-(5'-phospho-DNA)-tyrosine intermediate" evidence="7">
    <location>
        <position position="135"/>
    </location>
</feature>
<dbReference type="Pfam" id="PF00521">
    <property type="entry name" value="DNA_topoisoIV"/>
    <property type="match status" value="1"/>
</dbReference>
<name>A0A1I7H5F7_9FIRM</name>
<dbReference type="Gene3D" id="3.30.1360.40">
    <property type="match status" value="1"/>
</dbReference>
<dbReference type="CDD" id="cd00187">
    <property type="entry name" value="TOP4c"/>
    <property type="match status" value="1"/>
</dbReference>
<dbReference type="EMBL" id="FPBT01000012">
    <property type="protein sequence ID" value="SFU55935.1"/>
    <property type="molecule type" value="Genomic_DNA"/>
</dbReference>
<dbReference type="InterPro" id="IPR002205">
    <property type="entry name" value="Topo_IIA_dom_A"/>
</dbReference>
<feature type="compositionally biased region" description="Low complexity" evidence="9">
    <location>
        <begin position="814"/>
        <end position="827"/>
    </location>
</feature>
<keyword evidence="6 7" id="KW-0413">Isomerase</keyword>
<keyword evidence="5 7" id="KW-0238">DNA-binding</keyword>
<dbReference type="Gene3D" id="2.120.10.90">
    <property type="entry name" value="DNA gyrase/topoisomerase IV, subunit A, C-terminal"/>
    <property type="match status" value="1"/>
</dbReference>
<dbReference type="Pfam" id="PF03989">
    <property type="entry name" value="DNA_gyraseA_C"/>
    <property type="match status" value="4"/>
</dbReference>
<organism evidence="11 12">
    <name type="scientific">Eubacterium pyruvativorans</name>
    <dbReference type="NCBI Taxonomy" id="155865"/>
    <lineage>
        <taxon>Bacteria</taxon>
        <taxon>Bacillati</taxon>
        <taxon>Bacillota</taxon>
        <taxon>Clostridia</taxon>
        <taxon>Eubacteriales</taxon>
        <taxon>Eubacteriaceae</taxon>
        <taxon>Eubacterium</taxon>
    </lineage>
</organism>
<dbReference type="NCBIfam" id="NF004043">
    <property type="entry name" value="PRK05560.1"/>
    <property type="match status" value="1"/>
</dbReference>
<dbReference type="InterPro" id="IPR050220">
    <property type="entry name" value="Type_II_DNA_Topoisomerases"/>
</dbReference>
<dbReference type="PROSITE" id="PS52040">
    <property type="entry name" value="TOPO_IIA"/>
    <property type="match status" value="1"/>
</dbReference>
<dbReference type="FunFam" id="3.90.199.10:FF:000001">
    <property type="entry name" value="DNA gyrase subunit A"/>
    <property type="match status" value="1"/>
</dbReference>
<dbReference type="SUPFAM" id="SSF101904">
    <property type="entry name" value="GyrA/ParC C-terminal domain-like"/>
    <property type="match status" value="1"/>
</dbReference>
<dbReference type="GO" id="GO:0006265">
    <property type="term" value="P:DNA topological change"/>
    <property type="evidence" value="ECO:0007669"/>
    <property type="project" value="UniProtKB-UniRule"/>
</dbReference>
<dbReference type="GO" id="GO:0005737">
    <property type="term" value="C:cytoplasm"/>
    <property type="evidence" value="ECO:0007669"/>
    <property type="project" value="TreeGrafter"/>
</dbReference>
<evidence type="ECO:0000259" key="10">
    <source>
        <dbReference type="PROSITE" id="PS52040"/>
    </source>
</evidence>
<dbReference type="InterPro" id="IPR013758">
    <property type="entry name" value="Topo_IIA_A/C_ab"/>
</dbReference>
<dbReference type="SUPFAM" id="SSF56719">
    <property type="entry name" value="Type II DNA topoisomerase"/>
    <property type="match status" value="1"/>
</dbReference>
<feature type="region of interest" description="Disordered" evidence="9">
    <location>
        <begin position="804"/>
        <end position="876"/>
    </location>
</feature>
<evidence type="ECO:0000256" key="8">
    <source>
        <dbReference type="SAM" id="Coils"/>
    </source>
</evidence>
<evidence type="ECO:0000313" key="12">
    <source>
        <dbReference type="Proteomes" id="UP000198817"/>
    </source>
</evidence>
<dbReference type="FunFam" id="3.30.1360.40:FF:000002">
    <property type="entry name" value="DNA gyrase subunit A"/>
    <property type="match status" value="1"/>
</dbReference>
<evidence type="ECO:0000313" key="11">
    <source>
        <dbReference type="EMBL" id="SFU55935.1"/>
    </source>
</evidence>
<dbReference type="InterPro" id="IPR013757">
    <property type="entry name" value="Topo_IIA_A_a_sf"/>
</dbReference>
<sequence>MARKTKEQKVEYHYETEDRKMKVHGLTDEMEKSYLDYSMSVIVGRALPDVRDGMKPVHRRILYGMQQLGITPDKPHKKSARIVGEVMGKYHPHGDSSIYDAMVRMAQDFSMRYPLVDGHGNFGSIDGDGAAAQRYTEARMSPFSMEMVRDIEKDTVDFMPNFDGEEMEPTVLPSRYPNLLVNGSSGIAVGMATNIPPHNLGDAIDAAVYMIEHPDCTVDDLIPVIKGPDFPTGAQILGKSGIREFYRTGTGRIRMRAKCSIEPFRRGREQIIITEIPYGVNKAKMIEKMAELVKSRKIQGITEIRDESSREGIRIVIELRKDANAQIILNNLYKYSSLQENFGAIMLALVDGKPKTLNLREVLEEYIRFQKEVVTRRTEFDLKKARERAHILEGLLIALDNIDEVIRVIRSAYDDAREQLMKRFGLDRVQAQAILDMRLARLQGLEREKLQNEFDELKKRIARYEGILASERKLMQVIRKELLEIRKNWSDPRRTEIVKDPGELDEDDLIVEEDAFVSVTARGYAKRVPDVSKAVKPMEDDYVKHLYHTTTKQTLLVFTDVGKMYRVPVLDLQESTRSVKGTALAESCGFLTRENFVSAIAVGDFDKGSVFVITDGGAVKRIQISDLDTSRRNGISYTKLKENEKVVDVVVDNGEDLILATKRGKGIRFSGDGIRAMGRAASGVRGIRLDDGDLVTAVTRYERGSEIVAASSGGFIKRFRASQIPQQARGGKGVFLWEKKSLKMTGPLTGIVSRDAEGEVVFLLEEKCVVMKVKEVPEATRAAAGIRCEFGESVISCGKQAALRSTEDMPDPTGPDTPDTPDTSGPDASEGNITDTSGPDASEENTPDTSGPDPEVNDESEKDLPAGGQVDLFSQF</sequence>
<evidence type="ECO:0000256" key="9">
    <source>
        <dbReference type="SAM" id="MobiDB-lite"/>
    </source>
</evidence>
<dbReference type="Proteomes" id="UP000198817">
    <property type="component" value="Unassembled WGS sequence"/>
</dbReference>
<feature type="coiled-coil region" evidence="8">
    <location>
        <begin position="440"/>
        <end position="467"/>
    </location>
</feature>
<dbReference type="AlphaFoldDB" id="A0A1I7H5F7"/>
<comment type="catalytic activity">
    <reaction evidence="1 7">
        <text>ATP-dependent breakage, passage and rejoining of double-stranded DNA.</text>
        <dbReference type="EC" id="5.6.2.2"/>
    </reaction>
</comment>
<evidence type="ECO:0000256" key="5">
    <source>
        <dbReference type="ARBA" id="ARBA00023125"/>
    </source>
</evidence>
<evidence type="ECO:0000256" key="1">
    <source>
        <dbReference type="ARBA" id="ARBA00000185"/>
    </source>
</evidence>
<accession>A0A1I7H5F7</accession>
<keyword evidence="8" id="KW-0175">Coiled coil</keyword>
<dbReference type="GO" id="GO:0009330">
    <property type="term" value="C:DNA topoisomerase type II (double strand cut, ATP-hydrolyzing) complex"/>
    <property type="evidence" value="ECO:0007669"/>
    <property type="project" value="TreeGrafter"/>
</dbReference>
<dbReference type="InterPro" id="IPR006691">
    <property type="entry name" value="GyrA/parC_rep"/>
</dbReference>
<keyword evidence="4 7" id="KW-0799">Topoisomerase</keyword>
<dbReference type="InterPro" id="IPR035516">
    <property type="entry name" value="Gyrase/topoIV_suA_C"/>
</dbReference>
<keyword evidence="12" id="KW-1185">Reference proteome</keyword>
<dbReference type="SMART" id="SM00434">
    <property type="entry name" value="TOP4c"/>
    <property type="match status" value="1"/>
</dbReference>
<dbReference type="EC" id="5.6.2.2" evidence="3"/>
<dbReference type="STRING" id="155865.SAMN05216515_11320"/>
<comment type="similarity">
    <text evidence="2">Belongs to the type II topoisomerase GyrA/ParC subunit family.</text>
</comment>
<dbReference type="PANTHER" id="PTHR43493">
    <property type="entry name" value="DNA GYRASE/TOPOISOMERASE SUBUNIT A"/>
    <property type="match status" value="1"/>
</dbReference>
<evidence type="ECO:0000256" key="2">
    <source>
        <dbReference type="ARBA" id="ARBA00008263"/>
    </source>
</evidence>
<feature type="domain" description="Topo IIA-type catalytic" evidence="10">
    <location>
        <begin position="47"/>
        <end position="509"/>
    </location>
</feature>
<dbReference type="NCBIfam" id="TIGR01063">
    <property type="entry name" value="gyrA"/>
    <property type="match status" value="1"/>
</dbReference>
<dbReference type="PANTHER" id="PTHR43493:SF5">
    <property type="entry name" value="DNA GYRASE SUBUNIT A, CHLOROPLASTIC_MITOCHONDRIAL"/>
    <property type="match status" value="1"/>
</dbReference>